<dbReference type="HOGENOM" id="CLU_1214213_0_0_7"/>
<name>E3FR86_STIAD</name>
<organism evidence="2 3">
    <name type="scientific">Stigmatella aurantiaca (strain DW4/3-1)</name>
    <dbReference type="NCBI Taxonomy" id="378806"/>
    <lineage>
        <taxon>Bacteria</taxon>
        <taxon>Pseudomonadati</taxon>
        <taxon>Myxococcota</taxon>
        <taxon>Myxococcia</taxon>
        <taxon>Myxococcales</taxon>
        <taxon>Cystobacterineae</taxon>
        <taxon>Archangiaceae</taxon>
        <taxon>Stigmatella</taxon>
    </lineage>
</organism>
<protein>
    <submittedName>
        <fullName evidence="2">Uncharacterized protein</fullName>
    </submittedName>
</protein>
<feature type="compositionally biased region" description="Low complexity" evidence="1">
    <location>
        <begin position="18"/>
        <end position="30"/>
    </location>
</feature>
<proteinExistence type="predicted"/>
<dbReference type="Proteomes" id="UP000001351">
    <property type="component" value="Chromosome"/>
</dbReference>
<dbReference type="EMBL" id="CP002271">
    <property type="protein sequence ID" value="ADO73305.1"/>
    <property type="molecule type" value="Genomic_DNA"/>
</dbReference>
<gene>
    <name evidence="2" type="ordered locus">STAUR_5535</name>
</gene>
<dbReference type="STRING" id="378806.STAUR_5535"/>
<evidence type="ECO:0000313" key="3">
    <source>
        <dbReference type="Proteomes" id="UP000001351"/>
    </source>
</evidence>
<reference evidence="2 3" key="1">
    <citation type="journal article" date="2011" name="Mol. Biol. Evol.">
        <title>Comparative genomic analysis of fruiting body formation in Myxococcales.</title>
        <authorList>
            <person name="Huntley S."/>
            <person name="Hamann N."/>
            <person name="Wegener-Feldbrugge S."/>
            <person name="Treuner-Lange A."/>
            <person name="Kube M."/>
            <person name="Reinhardt R."/>
            <person name="Klages S."/>
            <person name="Muller R."/>
            <person name="Ronning C.M."/>
            <person name="Nierman W.C."/>
            <person name="Sogaard-Andersen L."/>
        </authorList>
    </citation>
    <scope>NUCLEOTIDE SEQUENCE [LARGE SCALE GENOMIC DNA]</scope>
    <source>
        <strain evidence="2 3">DW4/3-1</strain>
    </source>
</reference>
<dbReference type="AlphaFoldDB" id="E3FR86"/>
<evidence type="ECO:0000256" key="1">
    <source>
        <dbReference type="SAM" id="MobiDB-lite"/>
    </source>
</evidence>
<keyword evidence="3" id="KW-1185">Reference proteome</keyword>
<dbReference type="eggNOG" id="ENOG503358I">
    <property type="taxonomic scope" value="Bacteria"/>
</dbReference>
<accession>E3FR86</accession>
<feature type="region of interest" description="Disordered" evidence="1">
    <location>
        <begin position="1"/>
        <end position="44"/>
    </location>
</feature>
<dbReference type="KEGG" id="sur:STAUR_5535"/>
<feature type="compositionally biased region" description="Gly residues" evidence="1">
    <location>
        <begin position="31"/>
        <end position="42"/>
    </location>
</feature>
<evidence type="ECO:0000313" key="2">
    <source>
        <dbReference type="EMBL" id="ADO73305.1"/>
    </source>
</evidence>
<sequence length="228" mass="25131">MESESALAAERLPRRAQHGQQQGAQRVRAGGLPGEQRSGGIGEVHRDGMNFWESLKTKGEGIDPVPATSLSLHYPNTTNTCKRSDKKLWSCASTDGNIWSIPAHATGSVLKHELGHQLQFKFWNGQVPDNSSGLSHTLTGCYNAGLALSEGFANFMLMWSNLDRNAASASSPMNIERPDFGGACTTKNFNELWVAGTFWDFYDSFTPSTRAPCRRCTWAEDIFTQNKQ</sequence>